<dbReference type="EMBL" id="JAVXZY010000003">
    <property type="protein sequence ID" value="MDT8999383.1"/>
    <property type="molecule type" value="Genomic_DNA"/>
</dbReference>
<dbReference type="Gene3D" id="1.10.10.60">
    <property type="entry name" value="Homeodomain-like"/>
    <property type="match status" value="2"/>
</dbReference>
<comment type="caution">
    <text evidence="6">The sequence shown here is derived from an EMBL/GenBank/DDBJ whole genome shotgun (WGS) entry which is preliminary data.</text>
</comment>
<dbReference type="PRINTS" id="PR00032">
    <property type="entry name" value="HTHARAC"/>
</dbReference>
<evidence type="ECO:0000256" key="3">
    <source>
        <dbReference type="ARBA" id="ARBA00023163"/>
    </source>
</evidence>
<gene>
    <name evidence="6" type="ORF">RQP53_08910</name>
</gene>
<dbReference type="InterPro" id="IPR009057">
    <property type="entry name" value="Homeodomain-like_sf"/>
</dbReference>
<evidence type="ECO:0000313" key="7">
    <source>
        <dbReference type="Proteomes" id="UP001246372"/>
    </source>
</evidence>
<evidence type="ECO:0000259" key="5">
    <source>
        <dbReference type="PROSITE" id="PS01124"/>
    </source>
</evidence>
<dbReference type="Pfam" id="PF06445">
    <property type="entry name" value="GyrI-like"/>
    <property type="match status" value="1"/>
</dbReference>
<dbReference type="RefSeq" id="WP_315649916.1">
    <property type="nucleotide sequence ID" value="NZ_JAVXZY010000003.1"/>
</dbReference>
<feature type="region of interest" description="Disordered" evidence="4">
    <location>
        <begin position="134"/>
        <end position="153"/>
    </location>
</feature>
<dbReference type="Proteomes" id="UP001246372">
    <property type="component" value="Unassembled WGS sequence"/>
</dbReference>
<keyword evidence="7" id="KW-1185">Reference proteome</keyword>
<name>A0ABU3PB93_9BURK</name>
<dbReference type="InterPro" id="IPR018060">
    <property type="entry name" value="HTH_AraC"/>
</dbReference>
<dbReference type="PANTHER" id="PTHR40055">
    <property type="entry name" value="TRANSCRIPTIONAL REGULATOR YGIV-RELATED"/>
    <property type="match status" value="1"/>
</dbReference>
<proteinExistence type="predicted"/>
<dbReference type="InterPro" id="IPR050908">
    <property type="entry name" value="SmbC-like"/>
</dbReference>
<dbReference type="PROSITE" id="PS01124">
    <property type="entry name" value="HTH_ARAC_FAMILY_2"/>
    <property type="match status" value="1"/>
</dbReference>
<evidence type="ECO:0000313" key="6">
    <source>
        <dbReference type="EMBL" id="MDT8999383.1"/>
    </source>
</evidence>
<dbReference type="Gene3D" id="3.20.80.10">
    <property type="entry name" value="Regulatory factor, effector binding domain"/>
    <property type="match status" value="1"/>
</dbReference>
<organism evidence="6 7">
    <name type="scientific">Roseateles aquae</name>
    <dbReference type="NCBI Taxonomy" id="3077235"/>
    <lineage>
        <taxon>Bacteria</taxon>
        <taxon>Pseudomonadati</taxon>
        <taxon>Pseudomonadota</taxon>
        <taxon>Betaproteobacteria</taxon>
        <taxon>Burkholderiales</taxon>
        <taxon>Sphaerotilaceae</taxon>
        <taxon>Roseateles</taxon>
    </lineage>
</organism>
<dbReference type="SUPFAM" id="SSF46689">
    <property type="entry name" value="Homeodomain-like"/>
    <property type="match status" value="2"/>
</dbReference>
<dbReference type="InterPro" id="IPR018062">
    <property type="entry name" value="HTH_AraC-typ_CS"/>
</dbReference>
<sequence length="320" mass="35710">MTISPDPALQTYTLRMNRVLDHIDRHLDAPLDLAALAEIAHYSPFHFHRIFTAWLGESAAEYVTRRRLEIGALALASQPGHTVTQVSQQVGFGSPEAFARAFKRHFGQTPSAWQKGTPERWAALLQQRRLQDRKLDQDEGKLDQAARPAGRHDAGSFNKELETMMSVSIQTLPAVRVAYFRRMGAYGPQIGQFWAETVRPWIAAQGLQESFCYGVGWDDPKLTAPAKCRYDACVALPDGYTPPSQVNLQELPGGRYAVAAFQGSGAEVAAAWQWLITDWFPRSGQQLDMRPFFERMSASTRPDSQTGAFACELCLPIQGR</sequence>
<evidence type="ECO:0000256" key="4">
    <source>
        <dbReference type="SAM" id="MobiDB-lite"/>
    </source>
</evidence>
<accession>A0ABU3PB93</accession>
<dbReference type="PANTHER" id="PTHR40055:SF1">
    <property type="entry name" value="TRANSCRIPTIONAL REGULATOR YGIV-RELATED"/>
    <property type="match status" value="1"/>
</dbReference>
<keyword evidence="2" id="KW-0238">DNA-binding</keyword>
<evidence type="ECO:0000256" key="1">
    <source>
        <dbReference type="ARBA" id="ARBA00023015"/>
    </source>
</evidence>
<feature type="domain" description="HTH araC/xylS-type" evidence="5">
    <location>
        <begin position="17"/>
        <end position="116"/>
    </location>
</feature>
<evidence type="ECO:0000256" key="2">
    <source>
        <dbReference type="ARBA" id="ARBA00023125"/>
    </source>
</evidence>
<dbReference type="InterPro" id="IPR029442">
    <property type="entry name" value="GyrI-like"/>
</dbReference>
<dbReference type="PROSITE" id="PS00041">
    <property type="entry name" value="HTH_ARAC_FAMILY_1"/>
    <property type="match status" value="1"/>
</dbReference>
<protein>
    <submittedName>
        <fullName evidence="6">GyrI-like domain-containing protein</fullName>
    </submittedName>
</protein>
<dbReference type="Pfam" id="PF12833">
    <property type="entry name" value="HTH_18"/>
    <property type="match status" value="1"/>
</dbReference>
<keyword evidence="3" id="KW-0804">Transcription</keyword>
<keyword evidence="1" id="KW-0805">Transcription regulation</keyword>
<dbReference type="InterPro" id="IPR020449">
    <property type="entry name" value="Tscrpt_reg_AraC-type_HTH"/>
</dbReference>
<dbReference type="SMART" id="SM00871">
    <property type="entry name" value="AraC_E_bind"/>
    <property type="match status" value="1"/>
</dbReference>
<dbReference type="SMART" id="SM00342">
    <property type="entry name" value="HTH_ARAC"/>
    <property type="match status" value="1"/>
</dbReference>
<dbReference type="SUPFAM" id="SSF55136">
    <property type="entry name" value="Probable bacterial effector-binding domain"/>
    <property type="match status" value="1"/>
</dbReference>
<reference evidence="6" key="1">
    <citation type="submission" date="2023-09" db="EMBL/GenBank/DDBJ databases">
        <title>Paucibacter sp. APW11 Genome sequencing and assembly.</title>
        <authorList>
            <person name="Kim I."/>
        </authorList>
    </citation>
    <scope>NUCLEOTIDE SEQUENCE</scope>
    <source>
        <strain evidence="6">APW11</strain>
    </source>
</reference>
<dbReference type="InterPro" id="IPR011256">
    <property type="entry name" value="Reg_factor_effector_dom_sf"/>
</dbReference>
<dbReference type="InterPro" id="IPR010499">
    <property type="entry name" value="AraC_E-bd"/>
</dbReference>